<accession>A0A562JGL1</accession>
<dbReference type="EMBL" id="VLKI01000015">
    <property type="protein sequence ID" value="TWH82299.1"/>
    <property type="molecule type" value="Genomic_DNA"/>
</dbReference>
<organism evidence="1 2">
    <name type="scientific">Cytobacillus oceanisediminis</name>
    <dbReference type="NCBI Taxonomy" id="665099"/>
    <lineage>
        <taxon>Bacteria</taxon>
        <taxon>Bacillati</taxon>
        <taxon>Bacillota</taxon>
        <taxon>Bacilli</taxon>
        <taxon>Bacillales</taxon>
        <taxon>Bacillaceae</taxon>
        <taxon>Cytobacillus</taxon>
    </lineage>
</organism>
<name>A0A562JGL1_9BACI</name>
<proteinExistence type="predicted"/>
<evidence type="ECO:0000313" key="1">
    <source>
        <dbReference type="EMBL" id="TWH82299.1"/>
    </source>
</evidence>
<reference evidence="1 2" key="1">
    <citation type="journal article" date="2015" name="Stand. Genomic Sci.">
        <title>Genomic Encyclopedia of Bacterial and Archaeal Type Strains, Phase III: the genomes of soil and plant-associated and newly described type strains.</title>
        <authorList>
            <person name="Whitman W.B."/>
            <person name="Woyke T."/>
            <person name="Klenk H.P."/>
            <person name="Zhou Y."/>
            <person name="Lilburn T.G."/>
            <person name="Beck B.J."/>
            <person name="De Vos P."/>
            <person name="Vandamme P."/>
            <person name="Eisen J.A."/>
            <person name="Garrity G."/>
            <person name="Hugenholtz P."/>
            <person name="Kyrpides N.C."/>
        </authorList>
    </citation>
    <scope>NUCLEOTIDE SEQUENCE [LARGE SCALE GENOMIC DNA]</scope>
    <source>
        <strain evidence="1 2">CGMCC 1.10115</strain>
    </source>
</reference>
<evidence type="ECO:0008006" key="3">
    <source>
        <dbReference type="Google" id="ProtNLM"/>
    </source>
</evidence>
<dbReference type="Proteomes" id="UP000318667">
    <property type="component" value="Unassembled WGS sequence"/>
</dbReference>
<evidence type="ECO:0000313" key="2">
    <source>
        <dbReference type="Proteomes" id="UP000318667"/>
    </source>
</evidence>
<comment type="caution">
    <text evidence="1">The sequence shown here is derived from an EMBL/GenBank/DDBJ whole genome shotgun (WGS) entry which is preliminary data.</text>
</comment>
<sequence length="140" mass="16504">MGGTFTRMAFKDLSQGIKISISRSITTSFESYMNGINWNEDKFNMQNFVAEWREYIINHASWYNQISEETKADPVFHEELAVKINEVINKILSEKPTKAQMDEINELQEQLEKDYDYSCKLEAKYVIEVMKEQLKKKRSS</sequence>
<dbReference type="AlphaFoldDB" id="A0A562JGL1"/>
<gene>
    <name evidence="1" type="ORF">IQ19_04151</name>
</gene>
<protein>
    <recommendedName>
        <fullName evidence="3">Group-specific protein</fullName>
    </recommendedName>
</protein>
<keyword evidence="2" id="KW-1185">Reference proteome</keyword>